<comment type="caution">
    <text evidence="2">The sequence shown here is derived from an EMBL/GenBank/DDBJ whole genome shotgun (WGS) entry which is preliminary data.</text>
</comment>
<dbReference type="Proteomes" id="UP000321306">
    <property type="component" value="Unassembled WGS sequence"/>
</dbReference>
<sequence>MGSQRAGNLCVLRIQKTVLGHDNSFNPETKVQTGMSCLDGSGPGVSQPCKTPRDSLQLSGSRGQVSPDLSQEPNEQALRAHYGKTNTMFQSALPPDL</sequence>
<accession>A0A511N8X8</accession>
<organism evidence="2 3">
    <name type="scientific">Deinococcus cellulosilyticus (strain DSM 18568 / NBRC 106333 / KACC 11606 / 5516J-15)</name>
    <dbReference type="NCBI Taxonomy" id="1223518"/>
    <lineage>
        <taxon>Bacteria</taxon>
        <taxon>Thermotogati</taxon>
        <taxon>Deinococcota</taxon>
        <taxon>Deinococci</taxon>
        <taxon>Deinococcales</taxon>
        <taxon>Deinococcaceae</taxon>
        <taxon>Deinococcus</taxon>
    </lineage>
</organism>
<protein>
    <submittedName>
        <fullName evidence="2">Uncharacterized protein</fullName>
    </submittedName>
</protein>
<evidence type="ECO:0000313" key="2">
    <source>
        <dbReference type="EMBL" id="GEM49284.1"/>
    </source>
</evidence>
<feature type="region of interest" description="Disordered" evidence="1">
    <location>
        <begin position="36"/>
        <end position="74"/>
    </location>
</feature>
<feature type="compositionally biased region" description="Polar residues" evidence="1">
    <location>
        <begin position="54"/>
        <end position="74"/>
    </location>
</feature>
<name>A0A511N8X8_DEIC1</name>
<gene>
    <name evidence="2" type="ORF">DC3_49190</name>
</gene>
<reference evidence="2 3" key="1">
    <citation type="submission" date="2019-07" db="EMBL/GenBank/DDBJ databases">
        <title>Whole genome shotgun sequence of Deinococcus cellulosilyticus NBRC 106333.</title>
        <authorList>
            <person name="Hosoyama A."/>
            <person name="Uohara A."/>
            <person name="Ohji S."/>
            <person name="Ichikawa N."/>
        </authorList>
    </citation>
    <scope>NUCLEOTIDE SEQUENCE [LARGE SCALE GENOMIC DNA]</scope>
    <source>
        <strain evidence="2 3">NBRC 106333</strain>
    </source>
</reference>
<evidence type="ECO:0000313" key="3">
    <source>
        <dbReference type="Proteomes" id="UP000321306"/>
    </source>
</evidence>
<evidence type="ECO:0000256" key="1">
    <source>
        <dbReference type="SAM" id="MobiDB-lite"/>
    </source>
</evidence>
<proteinExistence type="predicted"/>
<dbReference type="AlphaFoldDB" id="A0A511N8X8"/>
<dbReference type="EMBL" id="BJXB01000031">
    <property type="protein sequence ID" value="GEM49284.1"/>
    <property type="molecule type" value="Genomic_DNA"/>
</dbReference>
<keyword evidence="3" id="KW-1185">Reference proteome</keyword>